<keyword evidence="4" id="KW-1185">Reference proteome</keyword>
<sequence length="249" mass="24368">MSFSISGRGALALIGCAALSLSVAGCSSSGSNSGGGGSTDAQPTGSASSASAAADPNAGLPTGAQLKTDLLSTGIPAGYALDASGSVDTGSDYQAPSASIPSGASDCSSLGGTSWVSLTGFGSVSFAENDYIDKDTSEEFAQEIDAFQGTKAQEVMTALSHIVAKCPTYKDSQTSSTVKISVVTSASPGDGSVVITLSDPQWEGSTTLEAIRVGHTVATVLSSANSGSAAFAKSTASKIAARLTAAGVQ</sequence>
<gene>
    <name evidence="3" type="ORF">KDL01_32880</name>
</gene>
<evidence type="ECO:0000256" key="2">
    <source>
        <dbReference type="SAM" id="SignalP"/>
    </source>
</evidence>
<evidence type="ECO:0000313" key="4">
    <source>
        <dbReference type="Proteomes" id="UP000675781"/>
    </source>
</evidence>
<organism evidence="3 4">
    <name type="scientific">Actinospica durhamensis</name>
    <dbReference type="NCBI Taxonomy" id="1508375"/>
    <lineage>
        <taxon>Bacteria</taxon>
        <taxon>Bacillati</taxon>
        <taxon>Actinomycetota</taxon>
        <taxon>Actinomycetes</taxon>
        <taxon>Catenulisporales</taxon>
        <taxon>Actinospicaceae</taxon>
        <taxon>Actinospica</taxon>
    </lineage>
</organism>
<dbReference type="EMBL" id="JAGSOG010000258">
    <property type="protein sequence ID" value="MBR7838114.1"/>
    <property type="molecule type" value="Genomic_DNA"/>
</dbReference>
<proteinExistence type="predicted"/>
<feature type="signal peptide" evidence="2">
    <location>
        <begin position="1"/>
        <end position="24"/>
    </location>
</feature>
<accession>A0A941F0J1</accession>
<evidence type="ECO:0000256" key="1">
    <source>
        <dbReference type="SAM" id="MobiDB-lite"/>
    </source>
</evidence>
<name>A0A941F0J1_9ACTN</name>
<dbReference type="RefSeq" id="WP_212532575.1">
    <property type="nucleotide sequence ID" value="NZ_JAGSOG010000258.1"/>
</dbReference>
<feature type="chain" id="PRO_5039598322" description="PknH-like extracellular domain-containing protein" evidence="2">
    <location>
        <begin position="25"/>
        <end position="249"/>
    </location>
</feature>
<evidence type="ECO:0000313" key="3">
    <source>
        <dbReference type="EMBL" id="MBR7838114.1"/>
    </source>
</evidence>
<dbReference type="AlphaFoldDB" id="A0A941F0J1"/>
<protein>
    <recommendedName>
        <fullName evidence="5">PknH-like extracellular domain-containing protein</fullName>
    </recommendedName>
</protein>
<comment type="caution">
    <text evidence="3">The sequence shown here is derived from an EMBL/GenBank/DDBJ whole genome shotgun (WGS) entry which is preliminary data.</text>
</comment>
<reference evidence="3" key="1">
    <citation type="submission" date="2021-04" db="EMBL/GenBank/DDBJ databases">
        <title>Genome based classification of Actinospica acidithermotolerans sp. nov., an actinobacterium isolated from an Indonesian hot spring.</title>
        <authorList>
            <person name="Kusuma A.B."/>
            <person name="Putra K.E."/>
            <person name="Nafisah S."/>
            <person name="Loh J."/>
            <person name="Nouioui I."/>
            <person name="Goodfellow M."/>
        </authorList>
    </citation>
    <scope>NUCLEOTIDE SEQUENCE</scope>
    <source>
        <strain evidence="3">CSCA 57</strain>
    </source>
</reference>
<feature type="region of interest" description="Disordered" evidence="1">
    <location>
        <begin position="32"/>
        <end position="59"/>
    </location>
</feature>
<keyword evidence="2" id="KW-0732">Signal</keyword>
<evidence type="ECO:0008006" key="5">
    <source>
        <dbReference type="Google" id="ProtNLM"/>
    </source>
</evidence>
<dbReference type="Proteomes" id="UP000675781">
    <property type="component" value="Unassembled WGS sequence"/>
</dbReference>